<dbReference type="SUPFAM" id="SSF47413">
    <property type="entry name" value="lambda repressor-like DNA-binding domains"/>
    <property type="match status" value="1"/>
</dbReference>
<sequence>MDTQSRKALLGSRIRKYREAENITQKRFASMVGTAQSYLSDIEAGRVNIGFDLLCRIAEGLDISIGALGDPDPDRWQTPNQKRK</sequence>
<comment type="caution">
    <text evidence="3">The sequence shown here is derived from an EMBL/GenBank/DDBJ whole genome shotgun (WGS) entry which is preliminary data.</text>
</comment>
<proteinExistence type="predicted"/>
<evidence type="ECO:0000313" key="4">
    <source>
        <dbReference type="Proteomes" id="UP001232750"/>
    </source>
</evidence>
<gene>
    <name evidence="3" type="ORF">QNJ86_11475</name>
</gene>
<dbReference type="InterPro" id="IPR050807">
    <property type="entry name" value="TransReg_Diox_bact_type"/>
</dbReference>
<dbReference type="InterPro" id="IPR001387">
    <property type="entry name" value="Cro/C1-type_HTH"/>
</dbReference>
<reference evidence="3 4" key="1">
    <citation type="submission" date="2023-05" db="EMBL/GenBank/DDBJ databases">
        <title>Gordonibacter KGMB12511T sp. nov., isolated from faeces of healthy Korean.</title>
        <authorList>
            <person name="Kim H.S."/>
            <person name="Kim J.-S."/>
            <person name="Suh M.K."/>
            <person name="Eom M.K."/>
            <person name="Do H.E."/>
            <person name="Lee J.-S."/>
        </authorList>
    </citation>
    <scope>NUCLEOTIDE SEQUENCE [LARGE SCALE GENOMIC DNA]</scope>
    <source>
        <strain evidence="3 4">KGMB12511</strain>
    </source>
</reference>
<keyword evidence="4" id="KW-1185">Reference proteome</keyword>
<dbReference type="PANTHER" id="PTHR46797:SF1">
    <property type="entry name" value="METHYLPHOSPHONATE SYNTHASE"/>
    <property type="match status" value="1"/>
</dbReference>
<protein>
    <submittedName>
        <fullName evidence="3">Helix-turn-helix transcriptional regulator</fullName>
    </submittedName>
</protein>
<dbReference type="PROSITE" id="PS50943">
    <property type="entry name" value="HTH_CROC1"/>
    <property type="match status" value="1"/>
</dbReference>
<evidence type="ECO:0000313" key="3">
    <source>
        <dbReference type="EMBL" id="MDJ1651422.1"/>
    </source>
</evidence>
<name>A0ABT7DQC5_9ACTN</name>
<dbReference type="Pfam" id="PF01381">
    <property type="entry name" value="HTH_3"/>
    <property type="match status" value="1"/>
</dbReference>
<dbReference type="RefSeq" id="WP_283832767.1">
    <property type="nucleotide sequence ID" value="NZ_JASJEU010000022.1"/>
</dbReference>
<dbReference type="EMBL" id="JASJEU010000022">
    <property type="protein sequence ID" value="MDJ1651422.1"/>
    <property type="molecule type" value="Genomic_DNA"/>
</dbReference>
<dbReference type="Proteomes" id="UP001232750">
    <property type="component" value="Unassembled WGS sequence"/>
</dbReference>
<dbReference type="CDD" id="cd00093">
    <property type="entry name" value="HTH_XRE"/>
    <property type="match status" value="1"/>
</dbReference>
<keyword evidence="1" id="KW-0238">DNA-binding</keyword>
<dbReference type="Gene3D" id="1.10.260.40">
    <property type="entry name" value="lambda repressor-like DNA-binding domains"/>
    <property type="match status" value="1"/>
</dbReference>
<evidence type="ECO:0000256" key="1">
    <source>
        <dbReference type="ARBA" id="ARBA00023125"/>
    </source>
</evidence>
<evidence type="ECO:0000259" key="2">
    <source>
        <dbReference type="PROSITE" id="PS50943"/>
    </source>
</evidence>
<dbReference type="SMART" id="SM00530">
    <property type="entry name" value="HTH_XRE"/>
    <property type="match status" value="1"/>
</dbReference>
<feature type="domain" description="HTH cro/C1-type" evidence="2">
    <location>
        <begin position="14"/>
        <end position="68"/>
    </location>
</feature>
<dbReference type="PANTHER" id="PTHR46797">
    <property type="entry name" value="HTH-TYPE TRANSCRIPTIONAL REGULATOR"/>
    <property type="match status" value="1"/>
</dbReference>
<organism evidence="3 4">
    <name type="scientific">Gordonibacter faecis</name>
    <dbReference type="NCBI Taxonomy" id="3047475"/>
    <lineage>
        <taxon>Bacteria</taxon>
        <taxon>Bacillati</taxon>
        <taxon>Actinomycetota</taxon>
        <taxon>Coriobacteriia</taxon>
        <taxon>Eggerthellales</taxon>
        <taxon>Eggerthellaceae</taxon>
        <taxon>Gordonibacter</taxon>
    </lineage>
</organism>
<accession>A0ABT7DQC5</accession>
<dbReference type="InterPro" id="IPR010982">
    <property type="entry name" value="Lambda_DNA-bd_dom_sf"/>
</dbReference>